<comment type="caution">
    <text evidence="2">The sequence shown here is derived from an EMBL/GenBank/DDBJ whole genome shotgun (WGS) entry which is preliminary data.</text>
</comment>
<dbReference type="PANTHER" id="PTHR47738:SF1">
    <property type="entry name" value="NITROGEN REGULATORY PROTEIN"/>
    <property type="match status" value="1"/>
</dbReference>
<protein>
    <submittedName>
        <fullName evidence="2">PTS sugar transporter subunit IIA</fullName>
    </submittedName>
</protein>
<dbReference type="InterPro" id="IPR016152">
    <property type="entry name" value="PTrfase/Anion_transptr"/>
</dbReference>
<dbReference type="InterPro" id="IPR051541">
    <property type="entry name" value="PTS_SugarTrans_NitroReg"/>
</dbReference>
<evidence type="ECO:0000313" key="2">
    <source>
        <dbReference type="EMBL" id="MDL5039652.1"/>
    </source>
</evidence>
<accession>A0AAW7CF20</accession>
<dbReference type="SUPFAM" id="SSF55804">
    <property type="entry name" value="Phoshotransferase/anion transport protein"/>
    <property type="match status" value="1"/>
</dbReference>
<name>A0AAW7CF20_HEYCO</name>
<evidence type="ECO:0000259" key="1">
    <source>
        <dbReference type="PROSITE" id="PS51094"/>
    </source>
</evidence>
<dbReference type="Proteomes" id="UP001223084">
    <property type="component" value="Unassembled WGS sequence"/>
</dbReference>
<dbReference type="AlphaFoldDB" id="A0AAW7CF20"/>
<proteinExistence type="predicted"/>
<gene>
    <name evidence="2" type="ORF">QN341_00880</name>
</gene>
<dbReference type="InterPro" id="IPR002178">
    <property type="entry name" value="PTS_EIIA_type-2_dom"/>
</dbReference>
<reference evidence="2" key="1">
    <citation type="submission" date="2023-06" db="EMBL/GenBank/DDBJ databases">
        <title>Probiogenomic evaluation and L lactic producing Weizmannia coaggulans BKMTCR2-2 from tree bark.</title>
        <authorList>
            <person name="Mahittikon J."/>
            <person name="Tanasupawat S."/>
        </authorList>
    </citation>
    <scope>NUCLEOTIDE SEQUENCE</scope>
    <source>
        <strain evidence="2">BKMTCR2-2</strain>
    </source>
</reference>
<dbReference type="Gene3D" id="3.40.930.10">
    <property type="entry name" value="Mannitol-specific EII, Chain A"/>
    <property type="match status" value="1"/>
</dbReference>
<dbReference type="EMBL" id="JASUZX010000001">
    <property type="protein sequence ID" value="MDL5039652.1"/>
    <property type="molecule type" value="Genomic_DNA"/>
</dbReference>
<feature type="domain" description="PTS EIIA type-2" evidence="1">
    <location>
        <begin position="2"/>
        <end position="146"/>
    </location>
</feature>
<dbReference type="RefSeq" id="WP_285957646.1">
    <property type="nucleotide sequence ID" value="NZ_JASUZX010000001.1"/>
</dbReference>
<dbReference type="PROSITE" id="PS51094">
    <property type="entry name" value="PTS_EIIA_TYPE_2"/>
    <property type="match status" value="1"/>
</dbReference>
<keyword evidence="2" id="KW-0813">Transport</keyword>
<evidence type="ECO:0000313" key="3">
    <source>
        <dbReference type="Proteomes" id="UP001223084"/>
    </source>
</evidence>
<sequence length="148" mass="17411">MEINSIYQVYFNCELKTKEEVYSFIAETVGHENLSKKEEIIYQLYEREKAGSTLIAEHVMLPHIVSHHIKKSKILFIRLANPIPFLDAHTEDICLLIVILLKENESAAIKKKISLFTRSLADEEYLNRLLNSREEEKFIEEIFLKQEE</sequence>
<dbReference type="PANTHER" id="PTHR47738">
    <property type="entry name" value="PTS SYSTEM FRUCTOSE-LIKE EIIA COMPONENT-RELATED"/>
    <property type="match status" value="1"/>
</dbReference>
<dbReference type="GO" id="GO:0030295">
    <property type="term" value="F:protein kinase activator activity"/>
    <property type="evidence" value="ECO:0007669"/>
    <property type="project" value="TreeGrafter"/>
</dbReference>
<keyword evidence="2" id="KW-0762">Sugar transport</keyword>
<dbReference type="Pfam" id="PF00359">
    <property type="entry name" value="PTS_EIIA_2"/>
    <property type="match status" value="1"/>
</dbReference>
<organism evidence="2 3">
    <name type="scientific">Heyndrickxia coagulans</name>
    <name type="common">Weizmannia coagulans</name>
    <dbReference type="NCBI Taxonomy" id="1398"/>
    <lineage>
        <taxon>Bacteria</taxon>
        <taxon>Bacillati</taxon>
        <taxon>Bacillota</taxon>
        <taxon>Bacilli</taxon>
        <taxon>Bacillales</taxon>
        <taxon>Bacillaceae</taxon>
        <taxon>Heyndrickxia</taxon>
    </lineage>
</organism>